<dbReference type="Proteomes" id="UP000821866">
    <property type="component" value="Chromosome 4"/>
</dbReference>
<keyword evidence="2" id="KW-1185">Reference proteome</keyword>
<organism evidence="1 2">
    <name type="scientific">Rhipicephalus microplus</name>
    <name type="common">Cattle tick</name>
    <name type="synonym">Boophilus microplus</name>
    <dbReference type="NCBI Taxonomy" id="6941"/>
    <lineage>
        <taxon>Eukaryota</taxon>
        <taxon>Metazoa</taxon>
        <taxon>Ecdysozoa</taxon>
        <taxon>Arthropoda</taxon>
        <taxon>Chelicerata</taxon>
        <taxon>Arachnida</taxon>
        <taxon>Acari</taxon>
        <taxon>Parasitiformes</taxon>
        <taxon>Ixodida</taxon>
        <taxon>Ixodoidea</taxon>
        <taxon>Ixodidae</taxon>
        <taxon>Rhipicephalinae</taxon>
        <taxon>Rhipicephalus</taxon>
        <taxon>Boophilus</taxon>
    </lineage>
</organism>
<protein>
    <submittedName>
        <fullName evidence="1">Uncharacterized protein</fullName>
    </submittedName>
</protein>
<evidence type="ECO:0000313" key="1">
    <source>
        <dbReference type="EMBL" id="KAH8027046.1"/>
    </source>
</evidence>
<reference evidence="1" key="1">
    <citation type="journal article" date="2020" name="Cell">
        <title>Large-Scale Comparative Analyses of Tick Genomes Elucidate Their Genetic Diversity and Vector Capacities.</title>
        <authorList>
            <consortium name="Tick Genome and Microbiome Consortium (TIGMIC)"/>
            <person name="Jia N."/>
            <person name="Wang J."/>
            <person name="Shi W."/>
            <person name="Du L."/>
            <person name="Sun Y."/>
            <person name="Zhan W."/>
            <person name="Jiang J.F."/>
            <person name="Wang Q."/>
            <person name="Zhang B."/>
            <person name="Ji P."/>
            <person name="Bell-Sakyi L."/>
            <person name="Cui X.M."/>
            <person name="Yuan T.T."/>
            <person name="Jiang B.G."/>
            <person name="Yang W.F."/>
            <person name="Lam T.T."/>
            <person name="Chang Q.C."/>
            <person name="Ding S.J."/>
            <person name="Wang X.J."/>
            <person name="Zhu J.G."/>
            <person name="Ruan X.D."/>
            <person name="Zhao L."/>
            <person name="Wei J.T."/>
            <person name="Ye R.Z."/>
            <person name="Que T.C."/>
            <person name="Du C.H."/>
            <person name="Zhou Y.H."/>
            <person name="Cheng J.X."/>
            <person name="Dai P.F."/>
            <person name="Guo W.B."/>
            <person name="Han X.H."/>
            <person name="Huang E.J."/>
            <person name="Li L.F."/>
            <person name="Wei W."/>
            <person name="Gao Y.C."/>
            <person name="Liu J.Z."/>
            <person name="Shao H.Z."/>
            <person name="Wang X."/>
            <person name="Wang C.C."/>
            <person name="Yang T.C."/>
            <person name="Huo Q.B."/>
            <person name="Li W."/>
            <person name="Chen H.Y."/>
            <person name="Chen S.E."/>
            <person name="Zhou L.G."/>
            <person name="Ni X.B."/>
            <person name="Tian J.H."/>
            <person name="Sheng Y."/>
            <person name="Liu T."/>
            <person name="Pan Y.S."/>
            <person name="Xia L.Y."/>
            <person name="Li J."/>
            <person name="Zhao F."/>
            <person name="Cao W.C."/>
        </authorList>
    </citation>
    <scope>NUCLEOTIDE SEQUENCE</scope>
    <source>
        <strain evidence="1">Rmic-2018</strain>
    </source>
</reference>
<evidence type="ECO:0000313" key="2">
    <source>
        <dbReference type="Proteomes" id="UP000821866"/>
    </source>
</evidence>
<accession>A0A9J6DY88</accession>
<name>A0A9J6DY88_RHIMP</name>
<comment type="caution">
    <text evidence="1">The sequence shown here is derived from an EMBL/GenBank/DDBJ whole genome shotgun (WGS) entry which is preliminary data.</text>
</comment>
<sequence length="179" mass="20606">MHVTLEVKHWHTPSTGDGFSMGKNVTARRMFWQQWLQDPNLKDWVAPSEKGEAFVRCKICSCDIRAHCPDLTKHAETMKHHTRIAPKDEHQLRDVAPVLAVEEEQKKMCFENCLFTACLTSIRCVDELSDLLKGELKYNLVMHRTKCTALIRGVLGPCFSEYLRKDISMKPYSLLTTGR</sequence>
<dbReference type="EMBL" id="JABSTU010000006">
    <property type="protein sequence ID" value="KAH8027046.1"/>
    <property type="molecule type" value="Genomic_DNA"/>
</dbReference>
<dbReference type="VEuPathDB" id="VectorBase:LOC119168595"/>
<proteinExistence type="predicted"/>
<dbReference type="AlphaFoldDB" id="A0A9J6DY88"/>
<gene>
    <name evidence="1" type="ORF">HPB51_001913</name>
</gene>
<reference evidence="1" key="2">
    <citation type="submission" date="2021-09" db="EMBL/GenBank/DDBJ databases">
        <authorList>
            <person name="Jia N."/>
            <person name="Wang J."/>
            <person name="Shi W."/>
            <person name="Du L."/>
            <person name="Sun Y."/>
            <person name="Zhan W."/>
            <person name="Jiang J."/>
            <person name="Wang Q."/>
            <person name="Zhang B."/>
            <person name="Ji P."/>
            <person name="Sakyi L.B."/>
            <person name="Cui X."/>
            <person name="Yuan T."/>
            <person name="Jiang B."/>
            <person name="Yang W."/>
            <person name="Lam T.T.-Y."/>
            <person name="Chang Q."/>
            <person name="Ding S."/>
            <person name="Wang X."/>
            <person name="Zhu J."/>
            <person name="Ruan X."/>
            <person name="Zhao L."/>
            <person name="Wei J."/>
            <person name="Que T."/>
            <person name="Du C."/>
            <person name="Cheng J."/>
            <person name="Dai P."/>
            <person name="Han X."/>
            <person name="Huang E."/>
            <person name="Gao Y."/>
            <person name="Liu J."/>
            <person name="Shao H."/>
            <person name="Ye R."/>
            <person name="Li L."/>
            <person name="Wei W."/>
            <person name="Wang X."/>
            <person name="Wang C."/>
            <person name="Huo Q."/>
            <person name="Li W."/>
            <person name="Guo W."/>
            <person name="Chen H."/>
            <person name="Chen S."/>
            <person name="Zhou L."/>
            <person name="Zhou L."/>
            <person name="Ni X."/>
            <person name="Tian J."/>
            <person name="Zhou Y."/>
            <person name="Sheng Y."/>
            <person name="Liu T."/>
            <person name="Pan Y."/>
            <person name="Xia L."/>
            <person name="Li J."/>
            <person name="Zhao F."/>
            <person name="Cao W."/>
        </authorList>
    </citation>
    <scope>NUCLEOTIDE SEQUENCE</scope>
    <source>
        <strain evidence="1">Rmic-2018</strain>
        <tissue evidence="1">Larvae</tissue>
    </source>
</reference>